<dbReference type="AlphaFoldDB" id="Q0UES1"/>
<gene>
    <name evidence="2" type="ORF">SNOG_09743</name>
</gene>
<dbReference type="GeneID" id="5976642"/>
<evidence type="ECO:0000313" key="3">
    <source>
        <dbReference type="Proteomes" id="UP000001055"/>
    </source>
</evidence>
<organism evidence="2 3">
    <name type="scientific">Phaeosphaeria nodorum (strain SN15 / ATCC MYA-4574 / FGSC 10173)</name>
    <name type="common">Glume blotch fungus</name>
    <name type="synonym">Parastagonospora nodorum</name>
    <dbReference type="NCBI Taxonomy" id="321614"/>
    <lineage>
        <taxon>Eukaryota</taxon>
        <taxon>Fungi</taxon>
        <taxon>Dikarya</taxon>
        <taxon>Ascomycota</taxon>
        <taxon>Pezizomycotina</taxon>
        <taxon>Dothideomycetes</taxon>
        <taxon>Pleosporomycetidae</taxon>
        <taxon>Pleosporales</taxon>
        <taxon>Pleosporineae</taxon>
        <taxon>Phaeosphaeriaceae</taxon>
        <taxon>Parastagonospora</taxon>
    </lineage>
</organism>
<name>Q0UES1_PHANO</name>
<proteinExistence type="predicted"/>
<evidence type="ECO:0000256" key="1">
    <source>
        <dbReference type="SAM" id="MobiDB-lite"/>
    </source>
</evidence>
<evidence type="ECO:0000313" key="2">
    <source>
        <dbReference type="EMBL" id="EAT83008.1"/>
    </source>
</evidence>
<sequence length="144" mass="16077">MTPSSQQRIMITRCTPPCRPFRRPRLPIIRPSHKQRKLDIIDGLPRFANAHEAGLPQHLSTRATSSGCYVGSSKICGADAIFCDTEVALRAHEDSIFHNKQADSSEIARDTSLRVDRLQRIGREPRGTRRMPTVRVGQLGPPSP</sequence>
<accession>Q0UES1</accession>
<dbReference type="EMBL" id="CH445339">
    <property type="protein sequence ID" value="EAT83008.1"/>
    <property type="molecule type" value="Genomic_DNA"/>
</dbReference>
<protein>
    <submittedName>
        <fullName evidence="2">Uncharacterized protein</fullName>
    </submittedName>
</protein>
<dbReference type="HOGENOM" id="CLU_1797161_0_0_1"/>
<dbReference type="RefSeq" id="XP_001800030.1">
    <property type="nucleotide sequence ID" value="XM_001799978.1"/>
</dbReference>
<dbReference type="KEGG" id="pno:SNOG_09743"/>
<dbReference type="Proteomes" id="UP000001055">
    <property type="component" value="Unassembled WGS sequence"/>
</dbReference>
<dbReference type="InParanoid" id="Q0UES1"/>
<reference evidence="3" key="1">
    <citation type="journal article" date="2007" name="Plant Cell">
        <title>Dothideomycete-plant interactions illuminated by genome sequencing and EST analysis of the wheat pathogen Stagonospora nodorum.</title>
        <authorList>
            <person name="Hane J.K."/>
            <person name="Lowe R.G."/>
            <person name="Solomon P.S."/>
            <person name="Tan K.C."/>
            <person name="Schoch C.L."/>
            <person name="Spatafora J.W."/>
            <person name="Crous P.W."/>
            <person name="Kodira C."/>
            <person name="Birren B.W."/>
            <person name="Galagan J.E."/>
            <person name="Torriani S.F."/>
            <person name="McDonald B.A."/>
            <person name="Oliver R.P."/>
        </authorList>
    </citation>
    <scope>NUCLEOTIDE SEQUENCE [LARGE SCALE GENOMIC DNA]</scope>
    <source>
        <strain evidence="3">SN15 / ATCC MYA-4574 / FGSC 10173</strain>
    </source>
</reference>
<feature type="region of interest" description="Disordered" evidence="1">
    <location>
        <begin position="119"/>
        <end position="144"/>
    </location>
</feature>